<evidence type="ECO:0000313" key="1">
    <source>
        <dbReference type="EMBL" id="JAD81476.1"/>
    </source>
</evidence>
<sequence>MPFLVPILLSKWQRKCPAVRNSCLTALCPGLLEFAATRLTHVTCRKLDQVKAHSFANIYLCGVQIHFTVV</sequence>
<organism evidence="1">
    <name type="scientific">Arundo donax</name>
    <name type="common">Giant reed</name>
    <name type="synonym">Donax arundinaceus</name>
    <dbReference type="NCBI Taxonomy" id="35708"/>
    <lineage>
        <taxon>Eukaryota</taxon>
        <taxon>Viridiplantae</taxon>
        <taxon>Streptophyta</taxon>
        <taxon>Embryophyta</taxon>
        <taxon>Tracheophyta</taxon>
        <taxon>Spermatophyta</taxon>
        <taxon>Magnoliopsida</taxon>
        <taxon>Liliopsida</taxon>
        <taxon>Poales</taxon>
        <taxon>Poaceae</taxon>
        <taxon>PACMAD clade</taxon>
        <taxon>Arundinoideae</taxon>
        <taxon>Arundineae</taxon>
        <taxon>Arundo</taxon>
    </lineage>
</organism>
<protein>
    <submittedName>
        <fullName evidence="1">Uncharacterized protein</fullName>
    </submittedName>
</protein>
<proteinExistence type="predicted"/>
<dbReference type="AlphaFoldDB" id="A0A0A9D0W3"/>
<name>A0A0A9D0W3_ARUDO</name>
<accession>A0A0A9D0W3</accession>
<reference evidence="1" key="2">
    <citation type="journal article" date="2015" name="Data Brief">
        <title>Shoot transcriptome of the giant reed, Arundo donax.</title>
        <authorList>
            <person name="Barrero R.A."/>
            <person name="Guerrero F.D."/>
            <person name="Moolhuijzen P."/>
            <person name="Goolsby J.A."/>
            <person name="Tidwell J."/>
            <person name="Bellgard S.E."/>
            <person name="Bellgard M.I."/>
        </authorList>
    </citation>
    <scope>NUCLEOTIDE SEQUENCE</scope>
    <source>
        <tissue evidence="1">Shoot tissue taken approximately 20 cm above the soil surface</tissue>
    </source>
</reference>
<reference evidence="1" key="1">
    <citation type="submission" date="2014-09" db="EMBL/GenBank/DDBJ databases">
        <authorList>
            <person name="Magalhaes I.L.F."/>
            <person name="Oliveira U."/>
            <person name="Santos F.R."/>
            <person name="Vidigal T.H.D.A."/>
            <person name="Brescovit A.D."/>
            <person name="Santos A.J."/>
        </authorList>
    </citation>
    <scope>NUCLEOTIDE SEQUENCE</scope>
    <source>
        <tissue evidence="1">Shoot tissue taken approximately 20 cm above the soil surface</tissue>
    </source>
</reference>
<dbReference type="EMBL" id="GBRH01216419">
    <property type="protein sequence ID" value="JAD81476.1"/>
    <property type="molecule type" value="Transcribed_RNA"/>
</dbReference>